<keyword evidence="1" id="KW-1185">Reference proteome</keyword>
<name>A0A183GS59_HELPZ</name>
<evidence type="ECO:0000313" key="2">
    <source>
        <dbReference type="WBParaSite" id="HPBE_0002552901-mRNA-1"/>
    </source>
</evidence>
<dbReference type="WBParaSite" id="HPBE_0002552901-mRNA-1">
    <property type="protein sequence ID" value="HPBE_0002552901-mRNA-1"/>
    <property type="gene ID" value="HPBE_0002552901"/>
</dbReference>
<organism evidence="1 2">
    <name type="scientific">Heligmosomoides polygyrus</name>
    <name type="common">Parasitic roundworm</name>
    <dbReference type="NCBI Taxonomy" id="6339"/>
    <lineage>
        <taxon>Eukaryota</taxon>
        <taxon>Metazoa</taxon>
        <taxon>Ecdysozoa</taxon>
        <taxon>Nematoda</taxon>
        <taxon>Chromadorea</taxon>
        <taxon>Rhabditida</taxon>
        <taxon>Rhabditina</taxon>
        <taxon>Rhabditomorpha</taxon>
        <taxon>Strongyloidea</taxon>
        <taxon>Heligmosomidae</taxon>
        <taxon>Heligmosomoides</taxon>
    </lineage>
</organism>
<evidence type="ECO:0000313" key="1">
    <source>
        <dbReference type="Proteomes" id="UP000050761"/>
    </source>
</evidence>
<dbReference type="Proteomes" id="UP000050761">
    <property type="component" value="Unassembled WGS sequence"/>
</dbReference>
<protein>
    <submittedName>
        <fullName evidence="2">Ovule protein</fullName>
    </submittedName>
</protein>
<reference evidence="2" key="1">
    <citation type="submission" date="2019-09" db="UniProtKB">
        <authorList>
            <consortium name="WormBaseParasite"/>
        </authorList>
    </citation>
    <scope>IDENTIFICATION</scope>
</reference>
<proteinExistence type="predicted"/>
<accession>A0A183GS59</accession>
<dbReference type="AlphaFoldDB" id="A0A183GS59"/>
<sequence>LIYVSLKDSHHFSIERKCYCCCAPYLVNPCDAKCTLRPCSRRQSFSSTQVKILRRKWLAMVQGEDE</sequence>